<dbReference type="GO" id="GO:0030288">
    <property type="term" value="C:outer membrane-bounded periplasmic space"/>
    <property type="evidence" value="ECO:0007669"/>
    <property type="project" value="TreeGrafter"/>
</dbReference>
<keyword evidence="4" id="KW-0574">Periplasm</keyword>
<dbReference type="PANTHER" id="PTHR38102:SF1">
    <property type="entry name" value="PERIPLASMIC CHAPERONE SPY"/>
    <property type="match status" value="1"/>
</dbReference>
<evidence type="ECO:0000313" key="6">
    <source>
        <dbReference type="EMBL" id="AXX94245.1"/>
    </source>
</evidence>
<dbReference type="EMBL" id="CP032097">
    <property type="protein sequence ID" value="AXX94245.1"/>
    <property type="molecule type" value="Genomic_DNA"/>
</dbReference>
<gene>
    <name evidence="6" type="ORF">AELL_0553</name>
    <name evidence="7" type="ORF">CP962_03040</name>
</gene>
<keyword evidence="3 5" id="KW-0732">Signal</keyword>
<dbReference type="Proteomes" id="UP000262582">
    <property type="component" value="Chromosome"/>
</dbReference>
<dbReference type="AlphaFoldDB" id="A0A347U5W7"/>
<dbReference type="OrthoDB" id="5349328at2"/>
<reference evidence="6 8" key="2">
    <citation type="submission" date="2018-08" db="EMBL/GenBank/DDBJ databases">
        <title>Complete genome of the Arcobacter ellisii type strain LMG 26155.</title>
        <authorList>
            <person name="Miller W.G."/>
            <person name="Yee E."/>
            <person name="Bono J.L."/>
        </authorList>
    </citation>
    <scope>NUCLEOTIDE SEQUENCE [LARGE SCALE GENOMIC DNA]</scope>
    <source>
        <strain evidence="6 8">LMG 26155</strain>
    </source>
</reference>
<evidence type="ECO:0000256" key="3">
    <source>
        <dbReference type="ARBA" id="ARBA00022729"/>
    </source>
</evidence>
<dbReference type="GO" id="GO:0051082">
    <property type="term" value="F:unfolded protein binding"/>
    <property type="evidence" value="ECO:0007669"/>
    <property type="project" value="TreeGrafter"/>
</dbReference>
<dbReference type="InterPro" id="IPR052211">
    <property type="entry name" value="Cpx_auxiliary_protein"/>
</dbReference>
<reference evidence="7 9" key="1">
    <citation type="submission" date="2017-09" db="EMBL/GenBank/DDBJ databases">
        <title>Genomics of the genus Arcobacter.</title>
        <authorList>
            <person name="Perez-Cataluna A."/>
            <person name="Figueras M.J."/>
            <person name="Salas-Masso N."/>
        </authorList>
    </citation>
    <scope>NUCLEOTIDE SEQUENCE [LARGE SCALE GENOMIC DNA]</scope>
    <source>
        <strain evidence="7 9">CECT 7837</strain>
    </source>
</reference>
<name>A0A347U5W7_9BACT</name>
<keyword evidence="8" id="KW-1185">Reference proteome</keyword>
<comment type="subcellular location">
    <subcellularLocation>
        <location evidence="1">Periplasm</location>
    </subcellularLocation>
</comment>
<dbReference type="Gene3D" id="1.20.120.1490">
    <property type="match status" value="1"/>
</dbReference>
<dbReference type="RefSeq" id="WP_118916480.1">
    <property type="nucleotide sequence ID" value="NZ_CP032097.1"/>
</dbReference>
<organism evidence="7 9">
    <name type="scientific">Arcobacter ellisii</name>
    <dbReference type="NCBI Taxonomy" id="913109"/>
    <lineage>
        <taxon>Bacteria</taxon>
        <taxon>Pseudomonadati</taxon>
        <taxon>Campylobacterota</taxon>
        <taxon>Epsilonproteobacteria</taxon>
        <taxon>Campylobacterales</taxon>
        <taxon>Arcobacteraceae</taxon>
        <taxon>Arcobacter</taxon>
    </lineage>
</organism>
<dbReference type="EMBL" id="NXIG01000002">
    <property type="protein sequence ID" value="RXI32597.1"/>
    <property type="molecule type" value="Genomic_DNA"/>
</dbReference>
<feature type="chain" id="PRO_5044584704" evidence="5">
    <location>
        <begin position="24"/>
        <end position="153"/>
    </location>
</feature>
<dbReference type="Proteomes" id="UP000290588">
    <property type="component" value="Unassembled WGS sequence"/>
</dbReference>
<protein>
    <submittedName>
        <fullName evidence="6">CpxP family two-component system-associated protein</fullName>
    </submittedName>
</protein>
<evidence type="ECO:0000256" key="1">
    <source>
        <dbReference type="ARBA" id="ARBA00004418"/>
    </source>
</evidence>
<evidence type="ECO:0000256" key="4">
    <source>
        <dbReference type="ARBA" id="ARBA00022764"/>
    </source>
</evidence>
<evidence type="ECO:0000313" key="7">
    <source>
        <dbReference type="EMBL" id="RXI32597.1"/>
    </source>
</evidence>
<feature type="signal peptide" evidence="5">
    <location>
        <begin position="1"/>
        <end position="23"/>
    </location>
</feature>
<dbReference type="PANTHER" id="PTHR38102">
    <property type="entry name" value="PERIPLASMIC CHAPERONE SPY"/>
    <property type="match status" value="1"/>
</dbReference>
<dbReference type="InterPro" id="IPR012899">
    <property type="entry name" value="LTXXQ"/>
</dbReference>
<sequence>MKIKNKIVSGLVLASLLSGGLYAANGEMDKKENMRKNDSSCMMHKGKFENKNHRGEFHIFGIFKELNLTAEQDEKIKKIIEDSRKNEKSLNEAFTKDGFDKAKYIQIMSEKRDNMLKSKAEVIEKSYAVLTDKQKEQLKVLMDLRKEKMDKRL</sequence>
<evidence type="ECO:0000256" key="2">
    <source>
        <dbReference type="ARBA" id="ARBA00008441"/>
    </source>
</evidence>
<dbReference type="KEGG" id="aell:AELL_0553"/>
<evidence type="ECO:0000313" key="9">
    <source>
        <dbReference type="Proteomes" id="UP000290588"/>
    </source>
</evidence>
<dbReference type="Pfam" id="PF07813">
    <property type="entry name" value="LTXXQ"/>
    <property type="match status" value="1"/>
</dbReference>
<accession>A0A347U5W7</accession>
<evidence type="ECO:0000313" key="8">
    <source>
        <dbReference type="Proteomes" id="UP000262582"/>
    </source>
</evidence>
<comment type="similarity">
    <text evidence="2">Belongs to the CpxP/Spy family.</text>
</comment>
<proteinExistence type="inferred from homology"/>
<evidence type="ECO:0000256" key="5">
    <source>
        <dbReference type="SAM" id="SignalP"/>
    </source>
</evidence>